<reference evidence="1 2" key="2">
    <citation type="submission" date="2018-11" db="EMBL/GenBank/DDBJ databases">
        <authorList>
            <consortium name="Pathogen Informatics"/>
        </authorList>
    </citation>
    <scope>NUCLEOTIDE SEQUENCE [LARGE SCALE GENOMIC DNA]</scope>
</reference>
<reference evidence="3" key="1">
    <citation type="submission" date="2017-02" db="UniProtKB">
        <authorList>
            <consortium name="WormBaseParasite"/>
        </authorList>
    </citation>
    <scope>IDENTIFICATION</scope>
</reference>
<sequence length="162" mass="18101">MSARIATFKRLLTHYCQKLNGVVSAYNAQQETDRTDKDVTADGKEDQQNLQELLGILESYTSKIEQLWKDYADALDKAENGQSEAEKQDFDRYSGNAEATLSSAFDLTAVLQGRLRSLTSGKGAHYDDHQPRASRSAQPDIFSETKRIELPAIPIPTFTGNR</sequence>
<protein>
    <submittedName>
        <fullName evidence="3">Chemotaxis protein</fullName>
    </submittedName>
</protein>
<organism evidence="3">
    <name type="scientific">Nippostrongylus brasiliensis</name>
    <name type="common">Rat hookworm</name>
    <dbReference type="NCBI Taxonomy" id="27835"/>
    <lineage>
        <taxon>Eukaryota</taxon>
        <taxon>Metazoa</taxon>
        <taxon>Ecdysozoa</taxon>
        <taxon>Nematoda</taxon>
        <taxon>Chromadorea</taxon>
        <taxon>Rhabditida</taxon>
        <taxon>Rhabditina</taxon>
        <taxon>Rhabditomorpha</taxon>
        <taxon>Strongyloidea</taxon>
        <taxon>Heligmosomidae</taxon>
        <taxon>Nippostrongylus</taxon>
    </lineage>
</organism>
<accession>A0A0N4Y1E9</accession>
<dbReference type="EMBL" id="UYSL01020143">
    <property type="protein sequence ID" value="VDL73032.1"/>
    <property type="molecule type" value="Genomic_DNA"/>
</dbReference>
<dbReference type="AlphaFoldDB" id="A0A0N4Y1E9"/>
<evidence type="ECO:0000313" key="2">
    <source>
        <dbReference type="Proteomes" id="UP000271162"/>
    </source>
</evidence>
<dbReference type="Proteomes" id="UP000271162">
    <property type="component" value="Unassembled WGS sequence"/>
</dbReference>
<evidence type="ECO:0000313" key="3">
    <source>
        <dbReference type="WBParaSite" id="NBR_0000944201-mRNA-1"/>
    </source>
</evidence>
<dbReference type="OMA" id="LLTHYCQ"/>
<name>A0A0N4Y1E9_NIPBR</name>
<keyword evidence="2" id="KW-1185">Reference proteome</keyword>
<proteinExistence type="predicted"/>
<gene>
    <name evidence="1" type="ORF">NBR_LOCUS9443</name>
</gene>
<dbReference type="WBParaSite" id="NBR_0000944201-mRNA-1">
    <property type="protein sequence ID" value="NBR_0000944201-mRNA-1"/>
    <property type="gene ID" value="NBR_0000944201"/>
</dbReference>
<evidence type="ECO:0000313" key="1">
    <source>
        <dbReference type="EMBL" id="VDL73032.1"/>
    </source>
</evidence>